<feature type="transmembrane region" description="Helical" evidence="5">
    <location>
        <begin position="326"/>
        <end position="346"/>
    </location>
</feature>
<dbReference type="EMBL" id="MFMS01000002">
    <property type="protein sequence ID" value="OGG86176.1"/>
    <property type="molecule type" value="Genomic_DNA"/>
</dbReference>
<evidence type="ECO:0000313" key="8">
    <source>
        <dbReference type="Proteomes" id="UP000177395"/>
    </source>
</evidence>
<evidence type="ECO:0000256" key="2">
    <source>
        <dbReference type="ARBA" id="ARBA00022692"/>
    </source>
</evidence>
<dbReference type="Pfam" id="PF01740">
    <property type="entry name" value="STAS"/>
    <property type="match status" value="1"/>
</dbReference>
<comment type="caution">
    <text evidence="7">The sequence shown here is derived from an EMBL/GenBank/DDBJ whole genome shotgun (WGS) entry which is preliminary data.</text>
</comment>
<dbReference type="InterPro" id="IPR002645">
    <property type="entry name" value="STAS_dom"/>
</dbReference>
<feature type="transmembrane region" description="Helical" evidence="5">
    <location>
        <begin position="167"/>
        <end position="185"/>
    </location>
</feature>
<dbReference type="InterPro" id="IPR011547">
    <property type="entry name" value="SLC26A/SulP_dom"/>
</dbReference>
<feature type="transmembrane region" description="Helical" evidence="5">
    <location>
        <begin position="120"/>
        <end position="139"/>
    </location>
</feature>
<keyword evidence="4 5" id="KW-0472">Membrane</keyword>
<comment type="subcellular location">
    <subcellularLocation>
        <location evidence="1">Membrane</location>
        <topology evidence="1">Multi-pass membrane protein</topology>
    </subcellularLocation>
</comment>
<keyword evidence="3 5" id="KW-1133">Transmembrane helix</keyword>
<evidence type="ECO:0000256" key="1">
    <source>
        <dbReference type="ARBA" id="ARBA00004141"/>
    </source>
</evidence>
<dbReference type="PANTHER" id="PTHR11814">
    <property type="entry name" value="SULFATE TRANSPORTER"/>
    <property type="match status" value="1"/>
</dbReference>
<dbReference type="Gene3D" id="3.30.750.24">
    <property type="entry name" value="STAS domain"/>
    <property type="match status" value="1"/>
</dbReference>
<evidence type="ECO:0000256" key="4">
    <source>
        <dbReference type="ARBA" id="ARBA00023136"/>
    </source>
</evidence>
<dbReference type="Proteomes" id="UP000177395">
    <property type="component" value="Unassembled WGS sequence"/>
</dbReference>
<dbReference type="InterPro" id="IPR001902">
    <property type="entry name" value="SLC26A/SulP_fam"/>
</dbReference>
<evidence type="ECO:0000313" key="7">
    <source>
        <dbReference type="EMBL" id="OGG86176.1"/>
    </source>
</evidence>
<protein>
    <recommendedName>
        <fullName evidence="6">STAS domain-containing protein</fullName>
    </recommendedName>
</protein>
<feature type="transmembrane region" description="Helical" evidence="5">
    <location>
        <begin position="12"/>
        <end position="35"/>
    </location>
</feature>
<gene>
    <name evidence="7" type="ORF">A2392_01810</name>
</gene>
<proteinExistence type="predicted"/>
<accession>A0A1F6FJZ3</accession>
<organism evidence="7 8">
    <name type="scientific">Candidatus Kaiserbacteria bacterium RIFOXYB1_FULL_46_14</name>
    <dbReference type="NCBI Taxonomy" id="1798531"/>
    <lineage>
        <taxon>Bacteria</taxon>
        <taxon>Candidatus Kaiseribacteriota</taxon>
    </lineage>
</organism>
<dbReference type="InterPro" id="IPR036513">
    <property type="entry name" value="STAS_dom_sf"/>
</dbReference>
<dbReference type="STRING" id="1798531.A2392_01810"/>
<dbReference type="GO" id="GO:0055085">
    <property type="term" value="P:transmembrane transport"/>
    <property type="evidence" value="ECO:0007669"/>
    <property type="project" value="InterPro"/>
</dbReference>
<evidence type="ECO:0000259" key="6">
    <source>
        <dbReference type="PROSITE" id="PS50801"/>
    </source>
</evidence>
<evidence type="ECO:0000256" key="5">
    <source>
        <dbReference type="SAM" id="Phobius"/>
    </source>
</evidence>
<dbReference type="Pfam" id="PF00916">
    <property type="entry name" value="Sulfate_transp"/>
    <property type="match status" value="1"/>
</dbReference>
<reference evidence="7 8" key="1">
    <citation type="journal article" date="2016" name="Nat. Commun.">
        <title>Thousands of microbial genomes shed light on interconnected biogeochemical processes in an aquifer system.</title>
        <authorList>
            <person name="Anantharaman K."/>
            <person name="Brown C.T."/>
            <person name="Hug L.A."/>
            <person name="Sharon I."/>
            <person name="Castelle C.J."/>
            <person name="Probst A.J."/>
            <person name="Thomas B.C."/>
            <person name="Singh A."/>
            <person name="Wilkins M.J."/>
            <person name="Karaoz U."/>
            <person name="Brodie E.L."/>
            <person name="Williams K.H."/>
            <person name="Hubbard S.S."/>
            <person name="Banfield J.F."/>
        </authorList>
    </citation>
    <scope>NUCLEOTIDE SEQUENCE [LARGE SCALE GENOMIC DNA]</scope>
</reference>
<dbReference type="PROSITE" id="PS50801">
    <property type="entry name" value="STAS"/>
    <property type="match status" value="1"/>
</dbReference>
<feature type="transmembrane region" description="Helical" evidence="5">
    <location>
        <begin position="88"/>
        <end position="108"/>
    </location>
</feature>
<dbReference type="SUPFAM" id="SSF52091">
    <property type="entry name" value="SpoIIaa-like"/>
    <property type="match status" value="1"/>
</dbReference>
<feature type="transmembrane region" description="Helical" evidence="5">
    <location>
        <begin position="192"/>
        <end position="209"/>
    </location>
</feature>
<feature type="transmembrane region" description="Helical" evidence="5">
    <location>
        <begin position="41"/>
        <end position="57"/>
    </location>
</feature>
<keyword evidence="2 5" id="KW-0812">Transmembrane</keyword>
<sequence length="559" mass="59479">MPSFTSIRTLVAQNWQAGLTVALISVPLSIALSIASGAGPLPGLVTGVVATLIAGFFGGSHFNIIGAAGALATVLFAATLAAPAGLGAAVLPFIAITTGLIILLVWFFEFDRYLYYIPSSVMYGFAAGVAILIAASQLFDASGLSALSRTGHLTGDLEKFVEHWGDVHLPSLAVFSAFLVGILVFKRFVKRVPAVIPAAVIGILVGYFADSALGLTTLADKFGDFEATLILPVSWAALDIFRESAALMWILKVSGIVALIAILETLITAKLGDKLTRTESSSSRELLGLALANIGSGAAGGLPATGVFIRTGANIKAGATHRTSGILTALFSALIALLVLPFFSYLPMPVIAAVLTNTALGLLELHKFKEFYQREMESFGIAILVALITIFHDAGLGVTIGAVTALVLFARKIARGRFDVVWNYSDGTKEDVRSERHILLPKNDKSVRAATYSIAGNLGYIDAERHRLNFKRLAEASNIDNIIIRLRDLFSIDIEGVDALSESVSELQRRGKGVYFASVSPTILDELLVIPAFAELSKTHHFNRKTSDILKELGVANDH</sequence>
<name>A0A1F6FJZ3_9BACT</name>
<feature type="domain" description="STAS" evidence="6">
    <location>
        <begin position="452"/>
        <end position="553"/>
    </location>
</feature>
<feature type="transmembrane region" description="Helical" evidence="5">
    <location>
        <begin position="246"/>
        <end position="267"/>
    </location>
</feature>
<evidence type="ECO:0000256" key="3">
    <source>
        <dbReference type="ARBA" id="ARBA00022989"/>
    </source>
</evidence>
<dbReference type="GO" id="GO:0016020">
    <property type="term" value="C:membrane"/>
    <property type="evidence" value="ECO:0007669"/>
    <property type="project" value="UniProtKB-SubCell"/>
</dbReference>
<feature type="transmembrane region" description="Helical" evidence="5">
    <location>
        <begin position="379"/>
        <end position="409"/>
    </location>
</feature>
<dbReference type="AlphaFoldDB" id="A0A1F6FJZ3"/>